<name>A0A183F1H7_9BILA</name>
<feature type="region of interest" description="Disordered" evidence="1">
    <location>
        <begin position="17"/>
        <end position="37"/>
    </location>
</feature>
<keyword evidence="3" id="KW-1185">Reference proteome</keyword>
<evidence type="ECO:0000313" key="4">
    <source>
        <dbReference type="WBParaSite" id="GPUH_0002709801-mRNA-1"/>
    </source>
</evidence>
<dbReference type="AlphaFoldDB" id="A0A183F1H7"/>
<dbReference type="WBParaSite" id="GPUH_0002709801-mRNA-1">
    <property type="protein sequence ID" value="GPUH_0002709801-mRNA-1"/>
    <property type="gene ID" value="GPUH_0002709801"/>
</dbReference>
<dbReference type="EMBL" id="UYRT01118207">
    <property type="protein sequence ID" value="VDN49897.1"/>
    <property type="molecule type" value="Genomic_DNA"/>
</dbReference>
<accession>A0A183F1H7</accession>
<feature type="compositionally biased region" description="Basic and acidic residues" evidence="1">
    <location>
        <begin position="21"/>
        <end position="37"/>
    </location>
</feature>
<reference evidence="2 3" key="2">
    <citation type="submission" date="2018-11" db="EMBL/GenBank/DDBJ databases">
        <authorList>
            <consortium name="Pathogen Informatics"/>
        </authorList>
    </citation>
    <scope>NUCLEOTIDE SEQUENCE [LARGE SCALE GENOMIC DNA]</scope>
</reference>
<dbReference type="Proteomes" id="UP000271098">
    <property type="component" value="Unassembled WGS sequence"/>
</dbReference>
<proteinExistence type="predicted"/>
<reference evidence="4" key="1">
    <citation type="submission" date="2016-06" db="UniProtKB">
        <authorList>
            <consortium name="WormBaseParasite"/>
        </authorList>
    </citation>
    <scope>IDENTIFICATION</scope>
</reference>
<evidence type="ECO:0000256" key="1">
    <source>
        <dbReference type="SAM" id="MobiDB-lite"/>
    </source>
</evidence>
<evidence type="ECO:0000313" key="3">
    <source>
        <dbReference type="Proteomes" id="UP000271098"/>
    </source>
</evidence>
<evidence type="ECO:0000313" key="2">
    <source>
        <dbReference type="EMBL" id="VDN49897.1"/>
    </source>
</evidence>
<sequence>MKTDSAIPLISLATTQPEEVVSDKNREKPMPKAVEKDARKDIKAKFGVDEFLQKRKMETEIKR</sequence>
<protein>
    <submittedName>
        <fullName evidence="2 4">Uncharacterized protein</fullName>
    </submittedName>
</protein>
<gene>
    <name evidence="2" type="ORF">GPUH_LOCUS27067</name>
</gene>
<organism evidence="4">
    <name type="scientific">Gongylonema pulchrum</name>
    <dbReference type="NCBI Taxonomy" id="637853"/>
    <lineage>
        <taxon>Eukaryota</taxon>
        <taxon>Metazoa</taxon>
        <taxon>Ecdysozoa</taxon>
        <taxon>Nematoda</taxon>
        <taxon>Chromadorea</taxon>
        <taxon>Rhabditida</taxon>
        <taxon>Spirurina</taxon>
        <taxon>Spiruromorpha</taxon>
        <taxon>Spiruroidea</taxon>
        <taxon>Gongylonematidae</taxon>
        <taxon>Gongylonema</taxon>
    </lineage>
</organism>